<dbReference type="GO" id="GO:0009401">
    <property type="term" value="P:phosphoenolpyruvate-dependent sugar phosphotransferase system"/>
    <property type="evidence" value="ECO:0007669"/>
    <property type="project" value="UniProtKB-KW"/>
</dbReference>
<evidence type="ECO:0000313" key="7">
    <source>
        <dbReference type="EMBL" id="ARU45174.1"/>
    </source>
</evidence>
<reference evidence="7 8" key="4">
    <citation type="journal article" date="2020" name="PLoS ONE">
        <title>Taxonomic classification of strain PO100/5 shows a broader geographic distribution and genetic markers of the recently described Corynebacterium silvaticum.</title>
        <authorList>
            <person name="Viana M.V.C."/>
            <person name="Profeta R."/>
            <person name="da Silva A.L."/>
            <person name="Hurtado R."/>
            <person name="Cerqueira J.C."/>
            <person name="Ribeiro B.F.S."/>
            <person name="Almeida M.O."/>
            <person name="Morais-Rodrigues F."/>
            <person name="Soares S.C."/>
            <person name="Oliveira M."/>
            <person name="Tavares L."/>
            <person name="Figueiredo H."/>
            <person name="Wattam A.R."/>
            <person name="Barh D."/>
            <person name="Ghosh P."/>
            <person name="Silva A."/>
            <person name="Azevedo V."/>
        </authorList>
    </citation>
    <scope>NUCLEOTIDE SEQUENCE [LARGE SCALE GENOMIC DNA]</scope>
    <source>
        <strain evidence="7 8">PO100/5</strain>
    </source>
</reference>
<dbReference type="Pfam" id="PF00358">
    <property type="entry name" value="PTS_EIIA_1"/>
    <property type="match status" value="1"/>
</dbReference>
<dbReference type="InterPro" id="IPR011055">
    <property type="entry name" value="Dup_hybrid_motif"/>
</dbReference>
<evidence type="ECO:0000256" key="4">
    <source>
        <dbReference type="ARBA" id="ARBA00022679"/>
    </source>
</evidence>
<evidence type="ECO:0000256" key="3">
    <source>
        <dbReference type="ARBA" id="ARBA00022597"/>
    </source>
</evidence>
<name>A0A7Y4LL13_9CORY</name>
<dbReference type="GeneID" id="75006707"/>
<evidence type="ECO:0000256" key="2">
    <source>
        <dbReference type="ARBA" id="ARBA00022448"/>
    </source>
</evidence>
<keyword evidence="4" id="KW-0808">Transferase</keyword>
<dbReference type="PANTHER" id="PTHR45008:SF1">
    <property type="entry name" value="PTS SYSTEM GLUCOSE-SPECIFIC EIIA COMPONENT"/>
    <property type="match status" value="1"/>
</dbReference>
<accession>A0A7Y4LL13</accession>
<dbReference type="Proteomes" id="UP000195652">
    <property type="component" value="Chromosome"/>
</dbReference>
<keyword evidence="3" id="KW-0762">Sugar transport</keyword>
<dbReference type="PANTHER" id="PTHR45008">
    <property type="entry name" value="PTS SYSTEM GLUCOSE-SPECIFIC EIIA COMPONENT"/>
    <property type="match status" value="1"/>
</dbReference>
<dbReference type="GO" id="GO:0016301">
    <property type="term" value="F:kinase activity"/>
    <property type="evidence" value="ECO:0007669"/>
    <property type="project" value="UniProtKB-KW"/>
</dbReference>
<dbReference type="Gene3D" id="2.70.70.10">
    <property type="entry name" value="Glucose Permease (Domain IIA)"/>
    <property type="match status" value="1"/>
</dbReference>
<dbReference type="PROSITE" id="PS00371">
    <property type="entry name" value="PTS_EIIA_TYPE_1_HIS"/>
    <property type="match status" value="1"/>
</dbReference>
<reference evidence="7 8" key="2">
    <citation type="journal article" date="2020" name="Antonie Van Leeuwenhoek">
        <title>Phylogenomic characterisation of a novel corynebacterial species pathogenic to animals.</title>
        <authorList>
            <person name="Moller J."/>
            <person name="Musella L."/>
            <person name="Melnikov V."/>
            <person name="Geissdorfer W."/>
            <person name="Burkovski A."/>
            <person name="Sangal V."/>
        </authorList>
    </citation>
    <scope>NUCLEOTIDE SEQUENCE [LARGE SCALE GENOMIC DNA]</scope>
    <source>
        <strain evidence="7 8">PO100/5</strain>
    </source>
</reference>
<keyword evidence="5" id="KW-0598">Phosphotransferase system</keyword>
<dbReference type="GO" id="GO:0005737">
    <property type="term" value="C:cytoplasm"/>
    <property type="evidence" value="ECO:0007669"/>
    <property type="project" value="UniProtKB-SubCell"/>
</dbReference>
<evidence type="ECO:0000256" key="1">
    <source>
        <dbReference type="ARBA" id="ARBA00004496"/>
    </source>
</evidence>
<gene>
    <name evidence="7" type="ORF">CBE74_00100</name>
</gene>
<keyword evidence="6" id="KW-0418">Kinase</keyword>
<dbReference type="SUPFAM" id="SSF51261">
    <property type="entry name" value="Duplicated hybrid motif"/>
    <property type="match status" value="1"/>
</dbReference>
<dbReference type="InterPro" id="IPR050890">
    <property type="entry name" value="PTS_EIIA_component"/>
</dbReference>
<dbReference type="PROSITE" id="PS51093">
    <property type="entry name" value="PTS_EIIA_TYPE_1"/>
    <property type="match status" value="1"/>
</dbReference>
<dbReference type="KEGG" id="csil:CBE74_00100"/>
<reference evidence="7 8" key="1">
    <citation type="journal article" date="2014" name="BMC Vet. Res.">
        <title>First report of Corynebacterium pseudotuberculosis from caseous lymphadenitis lesions in Black Alentejano pig (Sus scrofa domesticus).</title>
        <authorList>
            <person name="Oliveira M."/>
            <person name="Barroco C."/>
            <person name="Mottola C."/>
            <person name="Santos R."/>
            <person name="Lemsaddek A."/>
            <person name="Tavares L."/>
            <person name="Semedo-Lemsaddek T."/>
        </authorList>
    </citation>
    <scope>NUCLEOTIDE SEQUENCE [LARGE SCALE GENOMIC DNA]</scope>
    <source>
        <strain evidence="7 8">PO100/5</strain>
    </source>
</reference>
<proteinExistence type="predicted"/>
<dbReference type="RefSeq" id="WP_087453065.1">
    <property type="nucleotide sequence ID" value="NZ_CP021417.2"/>
</dbReference>
<dbReference type="EMBL" id="CP021417">
    <property type="protein sequence ID" value="ARU45174.1"/>
    <property type="molecule type" value="Genomic_DNA"/>
</dbReference>
<reference evidence="7 8" key="3">
    <citation type="journal article" date="2020" name="Int. J. Syst. Evol. Microbiol.">
        <title>Corynebacterium silvaticum sp. nov., a unique group of NTTB corynebacteria in wild boar and roe deer.</title>
        <authorList>
            <person name="Dangel A."/>
            <person name="Berger A."/>
            <person name="Rau J."/>
            <person name="Eisenberg T."/>
            <person name="Kampfer P."/>
            <person name="Margos G."/>
            <person name="Contzen M."/>
            <person name="Busse H.J."/>
            <person name="Konrad R."/>
            <person name="Peters M."/>
            <person name="Sting R."/>
            <person name="Sing A."/>
        </authorList>
    </citation>
    <scope>NUCLEOTIDE SEQUENCE [LARGE SCALE GENOMIC DNA]</scope>
    <source>
        <strain evidence="7 8">PO100/5</strain>
    </source>
</reference>
<evidence type="ECO:0000256" key="5">
    <source>
        <dbReference type="ARBA" id="ARBA00022683"/>
    </source>
</evidence>
<dbReference type="AlphaFoldDB" id="A0A7Y4LL13"/>
<evidence type="ECO:0000256" key="6">
    <source>
        <dbReference type="ARBA" id="ARBA00022777"/>
    </source>
</evidence>
<sequence>MFGFKKKNPVPQGIVAPVIRQIKDLAEVSDPVFAQGTLGPGFAVDTANNTIVAPISGEVIVMFPTGHACALRGENGVEVLVHIGIDTVKLKGEGFQALVAQGQLVQLRDWKETAARVPSMDTVVVVTNADKFNVGAVDKNAAFGQIVMELK</sequence>
<keyword evidence="2" id="KW-0813">Transport</keyword>
<evidence type="ECO:0000313" key="8">
    <source>
        <dbReference type="Proteomes" id="UP000195652"/>
    </source>
</evidence>
<dbReference type="InterPro" id="IPR001127">
    <property type="entry name" value="PTS_EIIA_1_perm"/>
</dbReference>
<keyword evidence="8" id="KW-1185">Reference proteome</keyword>
<dbReference type="OrthoDB" id="9797715at2"/>
<organism evidence="7 8">
    <name type="scientific">Corynebacterium silvaticum</name>
    <dbReference type="NCBI Taxonomy" id="2320431"/>
    <lineage>
        <taxon>Bacteria</taxon>
        <taxon>Bacillati</taxon>
        <taxon>Actinomycetota</taxon>
        <taxon>Actinomycetes</taxon>
        <taxon>Mycobacteriales</taxon>
        <taxon>Corynebacteriaceae</taxon>
        <taxon>Corynebacterium</taxon>
    </lineage>
</organism>
<dbReference type="NCBIfam" id="TIGR00830">
    <property type="entry name" value="PTBA"/>
    <property type="match status" value="1"/>
</dbReference>
<comment type="subcellular location">
    <subcellularLocation>
        <location evidence="1">Cytoplasm</location>
    </subcellularLocation>
</comment>
<protein>
    <submittedName>
        <fullName evidence="7">Glucose PTS transporter subunit IIA</fullName>
    </submittedName>
</protein>